<keyword evidence="3" id="KW-1185">Reference proteome</keyword>
<dbReference type="Gene3D" id="1.10.260.40">
    <property type="entry name" value="lambda repressor-like DNA-binding domains"/>
    <property type="match status" value="1"/>
</dbReference>
<evidence type="ECO:0000313" key="2">
    <source>
        <dbReference type="EMBL" id="MEG3437437.1"/>
    </source>
</evidence>
<accession>A0AAW9QTV4</accession>
<organism evidence="2 3">
    <name type="scientific">Pannus brasiliensis CCIBt3594</name>
    <dbReference type="NCBI Taxonomy" id="1427578"/>
    <lineage>
        <taxon>Bacteria</taxon>
        <taxon>Bacillati</taxon>
        <taxon>Cyanobacteriota</taxon>
        <taxon>Cyanophyceae</taxon>
        <taxon>Oscillatoriophycideae</taxon>
        <taxon>Chroococcales</taxon>
        <taxon>Microcystaceae</taxon>
        <taxon>Pannus</taxon>
    </lineage>
</organism>
<gene>
    <name evidence="2" type="ORF">V0288_09930</name>
</gene>
<feature type="region of interest" description="Disordered" evidence="1">
    <location>
        <begin position="1"/>
        <end position="22"/>
    </location>
</feature>
<evidence type="ECO:0000256" key="1">
    <source>
        <dbReference type="SAM" id="MobiDB-lite"/>
    </source>
</evidence>
<dbReference type="Proteomes" id="UP001328733">
    <property type="component" value="Unassembled WGS sequence"/>
</dbReference>
<sequence length="197" mass="22500">MPNRISDRGKTPDSSPGPLTEHGLNRFRDLLVDKRASLKISQAAFSEMLNREAKQMGFHGVKISPGSVQNWEKRNYTSCPDTGNMMFLAKFFGLSVEHFVRYLNSDCPTVEDYLTENDSTPDINPNVAAELLRQADWQLRKTVIMRTIEELFESVQNCPTPKEVKIDEDAVEKFFSEASRETKVYFFQLLQKDLIGA</sequence>
<feature type="compositionally biased region" description="Basic and acidic residues" evidence="1">
    <location>
        <begin position="1"/>
        <end position="11"/>
    </location>
</feature>
<dbReference type="RefSeq" id="WP_332864919.1">
    <property type="nucleotide sequence ID" value="NZ_JBAFSM010000015.1"/>
</dbReference>
<dbReference type="SUPFAM" id="SSF47413">
    <property type="entry name" value="lambda repressor-like DNA-binding domains"/>
    <property type="match status" value="1"/>
</dbReference>
<comment type="caution">
    <text evidence="2">The sequence shown here is derived from an EMBL/GenBank/DDBJ whole genome shotgun (WGS) entry which is preliminary data.</text>
</comment>
<evidence type="ECO:0008006" key="4">
    <source>
        <dbReference type="Google" id="ProtNLM"/>
    </source>
</evidence>
<dbReference type="AlphaFoldDB" id="A0AAW9QTV4"/>
<dbReference type="EMBL" id="JBAFSM010000015">
    <property type="protein sequence ID" value="MEG3437437.1"/>
    <property type="molecule type" value="Genomic_DNA"/>
</dbReference>
<dbReference type="InterPro" id="IPR010982">
    <property type="entry name" value="Lambda_DNA-bd_dom_sf"/>
</dbReference>
<dbReference type="GO" id="GO:0003677">
    <property type="term" value="F:DNA binding"/>
    <property type="evidence" value="ECO:0007669"/>
    <property type="project" value="InterPro"/>
</dbReference>
<evidence type="ECO:0000313" key="3">
    <source>
        <dbReference type="Proteomes" id="UP001328733"/>
    </source>
</evidence>
<protein>
    <recommendedName>
        <fullName evidence="4">XRE family transcriptional regulator</fullName>
    </recommendedName>
</protein>
<proteinExistence type="predicted"/>
<name>A0AAW9QTV4_9CHRO</name>
<reference evidence="2 3" key="1">
    <citation type="submission" date="2024-01" db="EMBL/GenBank/DDBJ databases">
        <title>Genomic insights into the taxonomy and metabolism of the cyanobacterium Pannus brasiliensis CCIBt3594.</title>
        <authorList>
            <person name="Machado M."/>
            <person name="Botero N.B."/>
            <person name="Andreote A.P.D."/>
            <person name="Feitosa A.M.T."/>
            <person name="Popin R."/>
            <person name="Sivonen K."/>
            <person name="Fiore M.F."/>
        </authorList>
    </citation>
    <scope>NUCLEOTIDE SEQUENCE [LARGE SCALE GENOMIC DNA]</scope>
    <source>
        <strain evidence="2 3">CCIBt3594</strain>
    </source>
</reference>